<dbReference type="Proteomes" id="UP001549019">
    <property type="component" value="Unassembled WGS sequence"/>
</dbReference>
<dbReference type="RefSeq" id="WP_230821160.1">
    <property type="nucleotide sequence ID" value="NZ_JAJNCU010000002.1"/>
</dbReference>
<reference evidence="1 2" key="1">
    <citation type="submission" date="2024-05" db="EMBL/GenBank/DDBJ databases">
        <title>Genomic Encyclopedia of Type Strains, Phase IV (KMG-IV): sequencing the most valuable type-strain genomes for metagenomic binning, comparative biology and taxonomic classification.</title>
        <authorList>
            <person name="Goeker M."/>
        </authorList>
    </citation>
    <scope>NUCLEOTIDE SEQUENCE [LARGE SCALE GENOMIC DNA]</scope>
    <source>
        <strain evidence="1 2">DSM 25286</strain>
    </source>
</reference>
<keyword evidence="2" id="KW-1185">Reference proteome</keyword>
<gene>
    <name evidence="1" type="ORF">ABHD89_002358</name>
</gene>
<evidence type="ECO:0000313" key="1">
    <source>
        <dbReference type="EMBL" id="MET3111933.1"/>
    </source>
</evidence>
<proteinExistence type="predicted"/>
<accession>A0ABV2EC05</accession>
<organism evidence="1 2">
    <name type="scientific">Salinicoccus halitifaciens</name>
    <dbReference type="NCBI Taxonomy" id="1073415"/>
    <lineage>
        <taxon>Bacteria</taxon>
        <taxon>Bacillati</taxon>
        <taxon>Bacillota</taxon>
        <taxon>Bacilli</taxon>
        <taxon>Bacillales</taxon>
        <taxon>Staphylococcaceae</taxon>
        <taxon>Salinicoccus</taxon>
    </lineage>
</organism>
<evidence type="ECO:0000313" key="2">
    <source>
        <dbReference type="Proteomes" id="UP001549019"/>
    </source>
</evidence>
<dbReference type="Pfam" id="PF03683">
    <property type="entry name" value="UPF0175"/>
    <property type="match status" value="1"/>
</dbReference>
<sequence length="85" mass="9945">MEYKTKITIPEDIVLSLRISDEDIVKDMKQTLAVKYYKERKLSLGQCAELAEMPKEDFIKLLSSNEISIFNFEDDEELLEDIRNA</sequence>
<protein>
    <submittedName>
        <fullName evidence="1">HTH domain antitoxin</fullName>
    </submittedName>
</protein>
<dbReference type="EMBL" id="JBDZDV010000007">
    <property type="protein sequence ID" value="MET3111933.1"/>
    <property type="molecule type" value="Genomic_DNA"/>
</dbReference>
<dbReference type="InterPro" id="IPR005368">
    <property type="entry name" value="UPF0175"/>
</dbReference>
<name>A0ABV2EC05_9STAP</name>
<comment type="caution">
    <text evidence="1">The sequence shown here is derived from an EMBL/GenBank/DDBJ whole genome shotgun (WGS) entry which is preliminary data.</text>
</comment>